<reference evidence="2 3" key="1">
    <citation type="submission" date="2020-05" db="EMBL/GenBank/DDBJ databases">
        <title>Mucilaginibacter mali sp. nov.</title>
        <authorList>
            <person name="Kim H.S."/>
            <person name="Lee K.C."/>
            <person name="Suh M.K."/>
            <person name="Kim J.-S."/>
            <person name="Han K.-I."/>
            <person name="Eom M.K."/>
            <person name="Shin Y.K."/>
            <person name="Lee J.-S."/>
        </authorList>
    </citation>
    <scope>NUCLEOTIDE SEQUENCE [LARGE SCALE GENOMIC DNA]</scope>
    <source>
        <strain evidence="2 3">G2-14</strain>
    </source>
</reference>
<name>A0A7D4PV04_9SPHI</name>
<evidence type="ECO:0000313" key="3">
    <source>
        <dbReference type="Proteomes" id="UP000505355"/>
    </source>
</evidence>
<dbReference type="EMBL" id="CP054139">
    <property type="protein sequence ID" value="QKJ31228.1"/>
    <property type="molecule type" value="Genomic_DNA"/>
</dbReference>
<dbReference type="InterPro" id="IPR050583">
    <property type="entry name" value="Mycobacterial_A85_antigen"/>
</dbReference>
<feature type="signal peptide" evidence="1">
    <location>
        <begin position="1"/>
        <end position="23"/>
    </location>
</feature>
<dbReference type="GO" id="GO:0016747">
    <property type="term" value="F:acyltransferase activity, transferring groups other than amino-acyl groups"/>
    <property type="evidence" value="ECO:0007669"/>
    <property type="project" value="TreeGrafter"/>
</dbReference>
<dbReference type="PANTHER" id="PTHR48098">
    <property type="entry name" value="ENTEROCHELIN ESTERASE-RELATED"/>
    <property type="match status" value="1"/>
</dbReference>
<gene>
    <name evidence="2" type="ORF">HQ865_16180</name>
</gene>
<proteinExistence type="predicted"/>
<dbReference type="InterPro" id="IPR029058">
    <property type="entry name" value="AB_hydrolase_fold"/>
</dbReference>
<dbReference type="PANTHER" id="PTHR48098:SF1">
    <property type="entry name" value="DIACYLGLYCEROL ACYLTRANSFERASE_MYCOLYLTRANSFERASE AG85A"/>
    <property type="match status" value="1"/>
</dbReference>
<dbReference type="Gene3D" id="3.40.50.1820">
    <property type="entry name" value="alpha/beta hydrolase"/>
    <property type="match status" value="1"/>
</dbReference>
<organism evidence="2 3">
    <name type="scientific">Mucilaginibacter mali</name>
    <dbReference type="NCBI Taxonomy" id="2740462"/>
    <lineage>
        <taxon>Bacteria</taxon>
        <taxon>Pseudomonadati</taxon>
        <taxon>Bacteroidota</taxon>
        <taxon>Sphingobacteriia</taxon>
        <taxon>Sphingobacteriales</taxon>
        <taxon>Sphingobacteriaceae</taxon>
        <taxon>Mucilaginibacter</taxon>
    </lineage>
</organism>
<dbReference type="KEGG" id="mmab:HQ865_16180"/>
<dbReference type="Pfam" id="PF00756">
    <property type="entry name" value="Esterase"/>
    <property type="match status" value="1"/>
</dbReference>
<protein>
    <submittedName>
        <fullName evidence="2">Esterase family protein</fullName>
    </submittedName>
</protein>
<feature type="chain" id="PRO_5028926816" evidence="1">
    <location>
        <begin position="24"/>
        <end position="281"/>
    </location>
</feature>
<dbReference type="AlphaFoldDB" id="A0A7D4PV04"/>
<keyword evidence="1" id="KW-0732">Signal</keyword>
<sequence>MKKLFRAGLVLFNLLLIAKLSIAAKVDTVETYSDAMHKKIKAVVIRPNDYDKLSAMPVVYLLHGFGGKYSDWPNNVPAIQELADNYHMMVVCADGNVSSWYLDSPVLSDWKYETYVGTELVAWIDNHYKTLKSRTGRAITGLSMGGHGALYLAFKHQDTFGAAGSTSGGVDIRPFPNNWKMAEKLGTYAEHPEYWEKNTVINMVNLLTPGHLSLIIDCGTEDFFYKVNCNLHDLLMLRNIPHDFYVRPGAHNWPYWQNSIKYQLLYFHDYFEAQLKAGAKK</sequence>
<dbReference type="InterPro" id="IPR000801">
    <property type="entry name" value="Esterase-like"/>
</dbReference>
<keyword evidence="3" id="KW-1185">Reference proteome</keyword>
<evidence type="ECO:0000313" key="2">
    <source>
        <dbReference type="EMBL" id="QKJ31228.1"/>
    </source>
</evidence>
<evidence type="ECO:0000256" key="1">
    <source>
        <dbReference type="SAM" id="SignalP"/>
    </source>
</evidence>
<dbReference type="RefSeq" id="WP_173415894.1">
    <property type="nucleotide sequence ID" value="NZ_CP054139.1"/>
</dbReference>
<dbReference type="Proteomes" id="UP000505355">
    <property type="component" value="Chromosome"/>
</dbReference>
<dbReference type="SUPFAM" id="SSF53474">
    <property type="entry name" value="alpha/beta-Hydrolases"/>
    <property type="match status" value="1"/>
</dbReference>
<accession>A0A7D4PV04</accession>